<dbReference type="PANTHER" id="PTHR43807:SF20">
    <property type="entry name" value="FI04487P"/>
    <property type="match status" value="1"/>
</dbReference>
<keyword evidence="2 7" id="KW-0032">Aminotransferase</keyword>
<keyword evidence="5" id="KW-0732">Signal</keyword>
<keyword evidence="8" id="KW-1185">Reference proteome</keyword>
<dbReference type="EMBL" id="CP002395">
    <property type="protein sequence ID" value="ADU12974.1"/>
    <property type="molecule type" value="Genomic_DNA"/>
</dbReference>
<dbReference type="Gene3D" id="3.90.1150.10">
    <property type="entry name" value="Aspartate Aminotransferase, domain 1"/>
    <property type="match status" value="1"/>
</dbReference>
<evidence type="ECO:0000256" key="5">
    <source>
        <dbReference type="SAM" id="SignalP"/>
    </source>
</evidence>
<proteinExistence type="predicted"/>
<dbReference type="Proteomes" id="UP000001492">
    <property type="component" value="Chromosome 1"/>
</dbReference>
<evidence type="ECO:0000256" key="3">
    <source>
        <dbReference type="ARBA" id="ARBA00022679"/>
    </source>
</evidence>
<dbReference type="KEGG" id="aex:Astex_1300"/>
<dbReference type="Gene3D" id="3.40.640.10">
    <property type="entry name" value="Type I PLP-dependent aspartate aminotransferase-like (Major domain)"/>
    <property type="match status" value="1"/>
</dbReference>
<accession>E8RNS8</accession>
<evidence type="ECO:0000313" key="8">
    <source>
        <dbReference type="Proteomes" id="UP000001492"/>
    </source>
</evidence>
<dbReference type="NCBIfam" id="NF006488">
    <property type="entry name" value="PRK08912.1"/>
    <property type="match status" value="1"/>
</dbReference>
<dbReference type="STRING" id="573065.Astex_1300"/>
<dbReference type="InterPro" id="IPR015421">
    <property type="entry name" value="PyrdxlP-dep_Trfase_major"/>
</dbReference>
<evidence type="ECO:0000256" key="2">
    <source>
        <dbReference type="ARBA" id="ARBA00022576"/>
    </source>
</evidence>
<dbReference type="Pfam" id="PF00155">
    <property type="entry name" value="Aminotran_1_2"/>
    <property type="match status" value="1"/>
</dbReference>
<sequence length="393" mass="42385">MTLPPLNPVYAGLGTTIFTTMSAMAAETGALNLGQGFPETDGFPEVREAAAKALIDRSNQYAPMKGQAALLEAVAEFYGRTQGLSLDPARNVLITSGATEALAAAVFSLISPGDEVIVFEPHYDAYAPLIERAGGVVVRVRLSPPDWRFTEAQLTEAFSRRTRMVMVTTPNNPTTRLIPTEDWALLARFCIEHQAYVVSDEVWEQVVFDGATHKGVLNVPGLETLGVKIGSAGKLFALTGWKVGFVCAHERLVSQMAKAHQFLTFSTPPMLQSAVAFGLGLPKSRFVEEVAALQRSRERWRAGLEAEGFRTLPSEGTYFLNIDLPGSGIALEGESFARRALKEAGVAVIPLDAFCAPGGDSLPVVRLCFAKSDATLDRGIERLTVARRLCGIV</sequence>
<dbReference type="AlphaFoldDB" id="E8RNS8"/>
<keyword evidence="3 7" id="KW-0808">Transferase</keyword>
<evidence type="ECO:0000256" key="4">
    <source>
        <dbReference type="ARBA" id="ARBA00022898"/>
    </source>
</evidence>
<evidence type="ECO:0000259" key="6">
    <source>
        <dbReference type="Pfam" id="PF00155"/>
    </source>
</evidence>
<dbReference type="eggNOG" id="COG0436">
    <property type="taxonomic scope" value="Bacteria"/>
</dbReference>
<evidence type="ECO:0000256" key="1">
    <source>
        <dbReference type="ARBA" id="ARBA00001933"/>
    </source>
</evidence>
<keyword evidence="4" id="KW-0663">Pyridoxal phosphate</keyword>
<reference evidence="8" key="1">
    <citation type="submission" date="2010-12" db="EMBL/GenBank/DDBJ databases">
        <title>Complete sequence of chromosome 1 of Asticcacaulis excentricus CB 48.</title>
        <authorList>
            <consortium name="US DOE Joint Genome Institute"/>
            <person name="Lucas S."/>
            <person name="Copeland A."/>
            <person name="Lapidus A."/>
            <person name="Cheng J.-F."/>
            <person name="Bruce D."/>
            <person name="Goodwin L."/>
            <person name="Pitluck S."/>
            <person name="Teshima H."/>
            <person name="Davenport K."/>
            <person name="Detter J.C."/>
            <person name="Han C."/>
            <person name="Tapia R."/>
            <person name="Land M."/>
            <person name="Hauser L."/>
            <person name="Jeffries C."/>
            <person name="Kyrpides N."/>
            <person name="Ivanova N."/>
            <person name="Ovchinnikova G."/>
            <person name="Brun Y.V."/>
            <person name="Woyke T."/>
        </authorList>
    </citation>
    <scope>NUCLEOTIDE SEQUENCE [LARGE SCALE GENOMIC DNA]</scope>
    <source>
        <strain evidence="8">ATCC 15261 / DSM 4724 / KCTC 12464 / NCIMB 9791 / VKM B-1370 / CB 48</strain>
    </source>
</reference>
<protein>
    <submittedName>
        <fullName evidence="7">Aminotransferase class I and II</fullName>
    </submittedName>
</protein>
<dbReference type="InterPro" id="IPR015424">
    <property type="entry name" value="PyrdxlP-dep_Trfase"/>
</dbReference>
<feature type="chain" id="PRO_5003226889" evidence="5">
    <location>
        <begin position="26"/>
        <end position="393"/>
    </location>
</feature>
<name>E8RNS8_ASTEC</name>
<feature type="domain" description="Aminotransferase class I/classII large" evidence="6">
    <location>
        <begin position="31"/>
        <end position="383"/>
    </location>
</feature>
<dbReference type="HOGENOM" id="CLU_017584_4_0_5"/>
<gene>
    <name evidence="7" type="ordered locus">Astex_1300</name>
</gene>
<dbReference type="OrthoDB" id="9763453at2"/>
<dbReference type="SUPFAM" id="SSF53383">
    <property type="entry name" value="PLP-dependent transferases"/>
    <property type="match status" value="1"/>
</dbReference>
<organism evidence="7 8">
    <name type="scientific">Asticcacaulis excentricus (strain ATCC 15261 / DSM 4724 / KCTC 12464 / NCIMB 9791 / VKM B-1370 / CB 48)</name>
    <dbReference type="NCBI Taxonomy" id="573065"/>
    <lineage>
        <taxon>Bacteria</taxon>
        <taxon>Pseudomonadati</taxon>
        <taxon>Pseudomonadota</taxon>
        <taxon>Alphaproteobacteria</taxon>
        <taxon>Caulobacterales</taxon>
        <taxon>Caulobacteraceae</taxon>
        <taxon>Asticcacaulis</taxon>
    </lineage>
</organism>
<dbReference type="GO" id="GO:0030170">
    <property type="term" value="F:pyridoxal phosphate binding"/>
    <property type="evidence" value="ECO:0007669"/>
    <property type="project" value="InterPro"/>
</dbReference>
<dbReference type="RefSeq" id="WP_013478806.1">
    <property type="nucleotide sequence ID" value="NC_014816.1"/>
</dbReference>
<dbReference type="CDD" id="cd00609">
    <property type="entry name" value="AAT_like"/>
    <property type="match status" value="1"/>
</dbReference>
<dbReference type="GO" id="GO:0005737">
    <property type="term" value="C:cytoplasm"/>
    <property type="evidence" value="ECO:0007669"/>
    <property type="project" value="TreeGrafter"/>
</dbReference>
<dbReference type="InterPro" id="IPR051326">
    <property type="entry name" value="Kynurenine-oxoglutarate_AT"/>
</dbReference>
<comment type="cofactor">
    <cofactor evidence="1">
        <name>pyridoxal 5'-phosphate</name>
        <dbReference type="ChEBI" id="CHEBI:597326"/>
    </cofactor>
</comment>
<dbReference type="InterPro" id="IPR015422">
    <property type="entry name" value="PyrdxlP-dep_Trfase_small"/>
</dbReference>
<feature type="signal peptide" evidence="5">
    <location>
        <begin position="1"/>
        <end position="25"/>
    </location>
</feature>
<dbReference type="GO" id="GO:0016212">
    <property type="term" value="F:kynurenine-oxoglutarate transaminase activity"/>
    <property type="evidence" value="ECO:0007669"/>
    <property type="project" value="TreeGrafter"/>
</dbReference>
<dbReference type="InterPro" id="IPR004839">
    <property type="entry name" value="Aminotransferase_I/II_large"/>
</dbReference>
<evidence type="ECO:0000313" key="7">
    <source>
        <dbReference type="EMBL" id="ADU12974.1"/>
    </source>
</evidence>
<dbReference type="PANTHER" id="PTHR43807">
    <property type="entry name" value="FI04487P"/>
    <property type="match status" value="1"/>
</dbReference>